<evidence type="ECO:0008006" key="4">
    <source>
        <dbReference type="Google" id="ProtNLM"/>
    </source>
</evidence>
<evidence type="ECO:0000313" key="3">
    <source>
        <dbReference type="Proteomes" id="UP000321638"/>
    </source>
</evidence>
<gene>
    <name evidence="2" type="ORF">FHP25_23620</name>
</gene>
<feature type="signal peptide" evidence="1">
    <location>
        <begin position="1"/>
        <end position="30"/>
    </location>
</feature>
<evidence type="ECO:0000256" key="1">
    <source>
        <dbReference type="SAM" id="SignalP"/>
    </source>
</evidence>
<name>A0A5C8PGQ7_9HYPH</name>
<dbReference type="Proteomes" id="UP000321638">
    <property type="component" value="Unassembled WGS sequence"/>
</dbReference>
<proteinExistence type="predicted"/>
<evidence type="ECO:0000313" key="2">
    <source>
        <dbReference type="EMBL" id="TXL72971.1"/>
    </source>
</evidence>
<dbReference type="EMBL" id="VDUZ01000029">
    <property type="protein sequence ID" value="TXL72971.1"/>
    <property type="molecule type" value="Genomic_DNA"/>
</dbReference>
<comment type="caution">
    <text evidence="2">The sequence shown here is derived from an EMBL/GenBank/DDBJ whole genome shotgun (WGS) entry which is preliminary data.</text>
</comment>
<reference evidence="2 3" key="1">
    <citation type="submission" date="2019-06" db="EMBL/GenBank/DDBJ databases">
        <title>New taxonomy in bacterial strain CC-CFT640, isolated from vineyard.</title>
        <authorList>
            <person name="Lin S.-Y."/>
            <person name="Tsai C.-F."/>
            <person name="Young C.-C."/>
        </authorList>
    </citation>
    <scope>NUCLEOTIDE SEQUENCE [LARGE SCALE GENOMIC DNA]</scope>
    <source>
        <strain evidence="2 3">CC-CFT640</strain>
    </source>
</reference>
<feature type="non-terminal residue" evidence="2">
    <location>
        <position position="142"/>
    </location>
</feature>
<protein>
    <recommendedName>
        <fullName evidence="4">CHRD domain-containing protein</fullName>
    </recommendedName>
</protein>
<dbReference type="AlphaFoldDB" id="A0A5C8PGQ7"/>
<accession>A0A5C8PGQ7</accession>
<organism evidence="2 3">
    <name type="scientific">Vineibacter terrae</name>
    <dbReference type="NCBI Taxonomy" id="2586908"/>
    <lineage>
        <taxon>Bacteria</taxon>
        <taxon>Pseudomonadati</taxon>
        <taxon>Pseudomonadota</taxon>
        <taxon>Alphaproteobacteria</taxon>
        <taxon>Hyphomicrobiales</taxon>
        <taxon>Vineibacter</taxon>
    </lineage>
</organism>
<feature type="chain" id="PRO_5022807624" description="CHRD domain-containing protein" evidence="1">
    <location>
        <begin position="31"/>
        <end position="142"/>
    </location>
</feature>
<keyword evidence="1" id="KW-0732">Signal</keyword>
<keyword evidence="3" id="KW-1185">Reference proteome</keyword>
<sequence>MSQAKKVPGRRLAAVAGLTATLLASTSALAQELALKRVMLSSGGVGYFEYEASVENDATLKLTVNLDQVDDVLKSLVVYDDKGGVGGLSLPGREPLSQVFRDLPFDQAALGSPSALLNALRGAEITVGGARSATGRVVAVNG</sequence>